<organism evidence="2 3">
    <name type="scientific">Methylobacterium cerastii</name>
    <dbReference type="NCBI Taxonomy" id="932741"/>
    <lineage>
        <taxon>Bacteria</taxon>
        <taxon>Pseudomonadati</taxon>
        <taxon>Pseudomonadota</taxon>
        <taxon>Alphaproteobacteria</taxon>
        <taxon>Hyphomicrobiales</taxon>
        <taxon>Methylobacteriaceae</taxon>
        <taxon>Methylobacterium</taxon>
    </lineage>
</organism>
<feature type="transmembrane region" description="Helical" evidence="1">
    <location>
        <begin position="33"/>
        <end position="53"/>
    </location>
</feature>
<evidence type="ECO:0000256" key="1">
    <source>
        <dbReference type="SAM" id="Phobius"/>
    </source>
</evidence>
<evidence type="ECO:0000313" key="2">
    <source>
        <dbReference type="EMBL" id="GJD45147.1"/>
    </source>
</evidence>
<name>A0ABQ4QIU0_9HYPH</name>
<feature type="transmembrane region" description="Helical" evidence="1">
    <location>
        <begin position="7"/>
        <end position="27"/>
    </location>
</feature>
<dbReference type="EMBL" id="BPQG01000046">
    <property type="protein sequence ID" value="GJD45147.1"/>
    <property type="molecule type" value="Genomic_DNA"/>
</dbReference>
<comment type="caution">
    <text evidence="2">The sequence shown here is derived from an EMBL/GenBank/DDBJ whole genome shotgun (WGS) entry which is preliminary data.</text>
</comment>
<evidence type="ECO:0000313" key="3">
    <source>
        <dbReference type="Proteomes" id="UP001055117"/>
    </source>
</evidence>
<reference evidence="2 3" key="1">
    <citation type="journal article" date="2021" name="Front. Microbiol.">
        <title>Comprehensive Comparative Genomics and Phenotyping of Methylobacterium Species.</title>
        <authorList>
            <person name="Alessa O."/>
            <person name="Ogura Y."/>
            <person name="Fujitani Y."/>
            <person name="Takami H."/>
            <person name="Hayashi T."/>
            <person name="Sahin N."/>
            <person name="Tani A."/>
        </authorList>
    </citation>
    <scope>NUCLEOTIDE SEQUENCE [LARGE SCALE GENOMIC DNA]</scope>
    <source>
        <strain evidence="2 3">DSM 23679</strain>
    </source>
</reference>
<proteinExistence type="predicted"/>
<keyword evidence="1" id="KW-0472">Membrane</keyword>
<protein>
    <recommendedName>
        <fullName evidence="4">HPP family protein</fullName>
    </recommendedName>
</protein>
<keyword evidence="1" id="KW-1133">Transmembrane helix</keyword>
<dbReference type="Proteomes" id="UP001055117">
    <property type="component" value="Unassembled WGS sequence"/>
</dbReference>
<accession>A0ABQ4QIU0</accession>
<evidence type="ECO:0008006" key="4">
    <source>
        <dbReference type="Google" id="ProtNLM"/>
    </source>
</evidence>
<keyword evidence="3" id="KW-1185">Reference proteome</keyword>
<gene>
    <name evidence="2" type="ORF">AFCDBAGC_3016</name>
</gene>
<sequence length="81" mass="8578">MQPSECCIFRIVIASGLGLLITAALLWRYSPVLAVLSAPLGGSVAALLAMVVFQAARPFVSPEPIGVDPNSDYFARKIGFL</sequence>
<dbReference type="RefSeq" id="WP_147750925.1">
    <property type="nucleotide sequence ID" value="NZ_BPQG01000046.1"/>
</dbReference>
<keyword evidence="1" id="KW-0812">Transmembrane</keyword>